<dbReference type="Gene3D" id="3.20.20.150">
    <property type="entry name" value="Divalent-metal-dependent TIM barrel enzymes"/>
    <property type="match status" value="1"/>
</dbReference>
<sequence length="350" mass="38658">MGEGGKLVVGLHFPQTTPDASQLLQSAREDGYDYVTTALPCTERAKVRGDVTSLTGRWWRTSVVGIVQQDNSQDSFFQKIGKQIEWAIHMGIPAVILPPPPYGGLQDYARMILSLGLEAQASNLQIWIKTRLNVSSLENYERLHRLCDGLSNIGIILEMEPMSTMSSASATVGTQMILIHKAIGMQLKAITFPAKAFLTNKKGYPTLAKSHQVILTQTLRRVGRTLRVLIEAVAGAGRGPLVMRSIQAFNQLQTPSKNLTLKVYALEKNPSAVVYLRSMTENNSVWKGIVTVVNTDVRKLTRDHLNGNEIDIIVSELLGSFGDNELSPESLDCILKPLNKLKFHTKVLSH</sequence>
<dbReference type="PANTHER" id="PTHR10738">
    <property type="entry name" value="PROTEIN ARGININE N-METHYLTRANSFERASE 5"/>
    <property type="match status" value="1"/>
</dbReference>
<proteinExistence type="predicted"/>
<accession>A0A448ZG95</accession>
<dbReference type="OrthoDB" id="1368803at2759"/>
<dbReference type="SUPFAM" id="SSF53335">
    <property type="entry name" value="S-adenosyl-L-methionine-dependent methyltransferases"/>
    <property type="match status" value="1"/>
</dbReference>
<organism evidence="3 4">
    <name type="scientific">Pseudo-nitzschia multistriata</name>
    <dbReference type="NCBI Taxonomy" id="183589"/>
    <lineage>
        <taxon>Eukaryota</taxon>
        <taxon>Sar</taxon>
        <taxon>Stramenopiles</taxon>
        <taxon>Ochrophyta</taxon>
        <taxon>Bacillariophyta</taxon>
        <taxon>Bacillariophyceae</taxon>
        <taxon>Bacillariophycidae</taxon>
        <taxon>Bacillariales</taxon>
        <taxon>Bacillariaceae</taxon>
        <taxon>Pseudo-nitzschia</taxon>
    </lineage>
</organism>
<evidence type="ECO:0000313" key="4">
    <source>
        <dbReference type="Proteomes" id="UP000291116"/>
    </source>
</evidence>
<gene>
    <name evidence="3" type="ORF">PSNMU_V1.4_AUG-EV-PASAV3_0079760</name>
</gene>
<keyword evidence="4" id="KW-1185">Reference proteome</keyword>
<name>A0A448ZG95_9STRA</name>
<dbReference type="Proteomes" id="UP000291116">
    <property type="component" value="Unassembled WGS sequence"/>
</dbReference>
<dbReference type="InterPro" id="IPR025799">
    <property type="entry name" value="Arg_MeTrfase"/>
</dbReference>
<dbReference type="Pfam" id="PF05185">
    <property type="entry name" value="PRMT5"/>
    <property type="match status" value="1"/>
</dbReference>
<dbReference type="InterPro" id="IPR035075">
    <property type="entry name" value="PRMT5"/>
</dbReference>
<dbReference type="GO" id="GO:0005829">
    <property type="term" value="C:cytosol"/>
    <property type="evidence" value="ECO:0007669"/>
    <property type="project" value="TreeGrafter"/>
</dbReference>
<dbReference type="GO" id="GO:0016274">
    <property type="term" value="F:protein-arginine N-methyltransferase activity"/>
    <property type="evidence" value="ECO:0007669"/>
    <property type="project" value="InterPro"/>
</dbReference>
<evidence type="ECO:0000259" key="2">
    <source>
        <dbReference type="Pfam" id="PF05185"/>
    </source>
</evidence>
<protein>
    <recommendedName>
        <fullName evidence="2">PRMT5 arginine-N-methyltransferase domain-containing protein</fullName>
    </recommendedName>
</protein>
<dbReference type="GO" id="GO:0006355">
    <property type="term" value="P:regulation of DNA-templated transcription"/>
    <property type="evidence" value="ECO:0007669"/>
    <property type="project" value="TreeGrafter"/>
</dbReference>
<dbReference type="Gene3D" id="3.40.50.150">
    <property type="entry name" value="Vaccinia Virus protein VP39"/>
    <property type="match status" value="1"/>
</dbReference>
<dbReference type="InterPro" id="IPR029063">
    <property type="entry name" value="SAM-dependent_MTases_sf"/>
</dbReference>
<evidence type="ECO:0000313" key="3">
    <source>
        <dbReference type="EMBL" id="VEU41073.1"/>
    </source>
</evidence>
<feature type="domain" description="PRMT5 arginine-N-methyltransferase" evidence="2">
    <location>
        <begin position="202"/>
        <end position="339"/>
    </location>
</feature>
<dbReference type="EMBL" id="CAACVS010000330">
    <property type="protein sequence ID" value="VEU41073.1"/>
    <property type="molecule type" value="Genomic_DNA"/>
</dbReference>
<dbReference type="GO" id="GO:0005634">
    <property type="term" value="C:nucleus"/>
    <property type="evidence" value="ECO:0007669"/>
    <property type="project" value="TreeGrafter"/>
</dbReference>
<evidence type="ECO:0000256" key="1">
    <source>
        <dbReference type="ARBA" id="ARBA00022691"/>
    </source>
</evidence>
<keyword evidence="1" id="KW-0949">S-adenosyl-L-methionine</keyword>
<reference evidence="3 4" key="1">
    <citation type="submission" date="2019-01" db="EMBL/GenBank/DDBJ databases">
        <authorList>
            <person name="Ferrante I. M."/>
        </authorList>
    </citation>
    <scope>NUCLEOTIDE SEQUENCE [LARGE SCALE GENOMIC DNA]</scope>
    <source>
        <strain evidence="3 4">B856</strain>
    </source>
</reference>
<dbReference type="AlphaFoldDB" id="A0A448ZG95"/>
<dbReference type="PANTHER" id="PTHR10738:SF0">
    <property type="entry name" value="PROTEIN ARGININE N-METHYLTRANSFERASE 5"/>
    <property type="match status" value="1"/>
</dbReference>